<protein>
    <submittedName>
        <fullName evidence="1">Uncharacterized protein</fullName>
    </submittedName>
</protein>
<dbReference type="Proteomes" id="UP000784294">
    <property type="component" value="Unassembled WGS sequence"/>
</dbReference>
<keyword evidence="2" id="KW-1185">Reference proteome</keyword>
<evidence type="ECO:0000313" key="1">
    <source>
        <dbReference type="EMBL" id="VEL10369.1"/>
    </source>
</evidence>
<comment type="caution">
    <text evidence="1">The sequence shown here is derived from an EMBL/GenBank/DDBJ whole genome shotgun (WGS) entry which is preliminary data.</text>
</comment>
<evidence type="ECO:0000313" key="2">
    <source>
        <dbReference type="Proteomes" id="UP000784294"/>
    </source>
</evidence>
<proteinExistence type="predicted"/>
<accession>A0A448WF87</accession>
<reference evidence="1" key="1">
    <citation type="submission" date="2018-11" db="EMBL/GenBank/DDBJ databases">
        <authorList>
            <consortium name="Pathogen Informatics"/>
        </authorList>
    </citation>
    <scope>NUCLEOTIDE SEQUENCE</scope>
</reference>
<dbReference type="EMBL" id="CAAALY010008809">
    <property type="protein sequence ID" value="VEL10369.1"/>
    <property type="molecule type" value="Genomic_DNA"/>
</dbReference>
<gene>
    <name evidence="1" type="ORF">PXEA_LOCUS3809</name>
</gene>
<name>A0A448WF87_9PLAT</name>
<sequence>MENAPKGDEIHSNAIAIDEELFNDSDLDEELGKLAVEE</sequence>
<organism evidence="1 2">
    <name type="scientific">Protopolystoma xenopodis</name>
    <dbReference type="NCBI Taxonomy" id="117903"/>
    <lineage>
        <taxon>Eukaryota</taxon>
        <taxon>Metazoa</taxon>
        <taxon>Spiralia</taxon>
        <taxon>Lophotrochozoa</taxon>
        <taxon>Platyhelminthes</taxon>
        <taxon>Monogenea</taxon>
        <taxon>Polyopisthocotylea</taxon>
        <taxon>Polystomatidea</taxon>
        <taxon>Polystomatidae</taxon>
        <taxon>Protopolystoma</taxon>
    </lineage>
</organism>
<dbReference type="AlphaFoldDB" id="A0A448WF87"/>